<dbReference type="InterPro" id="IPR015443">
    <property type="entry name" value="Aldose_1-epimerase"/>
</dbReference>
<evidence type="ECO:0000313" key="6">
    <source>
        <dbReference type="EMBL" id="MCG4611098.1"/>
    </source>
</evidence>
<accession>A0ABS9MJV9</accession>
<dbReference type="InterPro" id="IPR014718">
    <property type="entry name" value="GH-type_carb-bd"/>
</dbReference>
<dbReference type="CDD" id="cd09019">
    <property type="entry name" value="galactose_mutarotase_like"/>
    <property type="match status" value="1"/>
</dbReference>
<dbReference type="PANTHER" id="PTHR10091">
    <property type="entry name" value="ALDOSE-1-EPIMERASE"/>
    <property type="match status" value="1"/>
</dbReference>
<gene>
    <name evidence="6" type="ORF">L0P57_09165</name>
</gene>
<dbReference type="PIRSF" id="PIRSF005096">
    <property type="entry name" value="GALM"/>
    <property type="match status" value="1"/>
</dbReference>
<comment type="catalytic activity">
    <reaction evidence="5">
        <text>alpha-D-glucose = beta-D-glucose</text>
        <dbReference type="Rhea" id="RHEA:10264"/>
        <dbReference type="ChEBI" id="CHEBI:15903"/>
        <dbReference type="ChEBI" id="CHEBI:17925"/>
        <dbReference type="EC" id="5.1.3.3"/>
    </reaction>
</comment>
<dbReference type="Pfam" id="PF01263">
    <property type="entry name" value="Aldose_epim"/>
    <property type="match status" value="1"/>
</dbReference>
<dbReference type="InterPro" id="IPR047215">
    <property type="entry name" value="Galactose_mutarotase-like"/>
</dbReference>
<organism evidence="6 7">
    <name type="scientific">Anaeromassilibacillus senegalensis</name>
    <dbReference type="NCBI Taxonomy" id="1673717"/>
    <lineage>
        <taxon>Bacteria</taxon>
        <taxon>Bacillati</taxon>
        <taxon>Bacillota</taxon>
        <taxon>Clostridia</taxon>
        <taxon>Eubacteriales</taxon>
        <taxon>Acutalibacteraceae</taxon>
        <taxon>Anaeromassilibacillus</taxon>
    </lineage>
</organism>
<evidence type="ECO:0000256" key="3">
    <source>
        <dbReference type="ARBA" id="ARBA00023235"/>
    </source>
</evidence>
<comment type="caution">
    <text evidence="6">The sequence shown here is derived from an EMBL/GenBank/DDBJ whole genome shotgun (WGS) entry which is preliminary data.</text>
</comment>
<dbReference type="EMBL" id="JAKNHQ010000011">
    <property type="protein sequence ID" value="MCG4611098.1"/>
    <property type="molecule type" value="Genomic_DNA"/>
</dbReference>
<proteinExistence type="inferred from homology"/>
<keyword evidence="3 5" id="KW-0413">Isomerase</keyword>
<evidence type="ECO:0000256" key="4">
    <source>
        <dbReference type="ARBA" id="ARBA00023277"/>
    </source>
</evidence>
<dbReference type="Proteomes" id="UP001298681">
    <property type="component" value="Unassembled WGS sequence"/>
</dbReference>
<dbReference type="Gene3D" id="2.70.98.10">
    <property type="match status" value="1"/>
</dbReference>
<dbReference type="InterPro" id="IPR008183">
    <property type="entry name" value="Aldose_1/G6P_1-epimerase"/>
</dbReference>
<evidence type="ECO:0000313" key="7">
    <source>
        <dbReference type="Proteomes" id="UP001298681"/>
    </source>
</evidence>
<dbReference type="PANTHER" id="PTHR10091:SF0">
    <property type="entry name" value="GALACTOSE MUTAROTASE"/>
    <property type="match status" value="1"/>
</dbReference>
<sequence length="353" mass="38415">MSIEQKIFGSLPDGTKIHLYTLTNTNGVRIQAMEYGARVVSIQVPDRKGNLGNVVLGHDTLEEYLADGDFLGAAVGRYANRIAGGKAEIDGTLYSLSQNENGNTLHGGFQGFHQKAWRLKCSNNDDEAPSITFAYRSADGEEGFPGNLDVSICYTLTTDNALVIDYTAKTDVSTLVNLTNHSFFNLTGDPARDILSHELQIHADFVTAAGEGLIPTGELVPVAGTPADFRKAKTIGQDIRANDPFLRQCNGYDHNFVLAGEPGRKKAAEVYDQSTGRVMLVFTDMPGMQLYTANGFSEGVCANGGVPLQAHHALCLETQFFPDSPHHANFPSAVLHPGEVYRHTTTYKFEVRK</sequence>
<evidence type="ECO:0000256" key="5">
    <source>
        <dbReference type="PIRNR" id="PIRNR005096"/>
    </source>
</evidence>
<evidence type="ECO:0000256" key="1">
    <source>
        <dbReference type="ARBA" id="ARBA00005028"/>
    </source>
</evidence>
<protein>
    <recommendedName>
        <fullName evidence="5">Aldose 1-epimerase</fullName>
        <ecNumber evidence="5">5.1.3.3</ecNumber>
    </recommendedName>
</protein>
<dbReference type="NCBIfam" id="NF008277">
    <property type="entry name" value="PRK11055.1"/>
    <property type="match status" value="1"/>
</dbReference>
<dbReference type="RefSeq" id="WP_237966868.1">
    <property type="nucleotide sequence ID" value="NZ_JAKNHQ010000011.1"/>
</dbReference>
<name>A0ABS9MJV9_9FIRM</name>
<reference evidence="6 7" key="1">
    <citation type="submission" date="2022-01" db="EMBL/GenBank/DDBJ databases">
        <title>Collection of gut derived symbiotic bacterial strains cultured from healthy donors.</title>
        <authorList>
            <person name="Lin H."/>
            <person name="Kohout C."/>
            <person name="Waligurski E."/>
            <person name="Pamer E.G."/>
        </authorList>
    </citation>
    <scope>NUCLEOTIDE SEQUENCE [LARGE SCALE GENOMIC DNA]</scope>
    <source>
        <strain evidence="6 7">DFI.7.58</strain>
    </source>
</reference>
<comment type="similarity">
    <text evidence="2 5">Belongs to the aldose epimerase family.</text>
</comment>
<dbReference type="EC" id="5.1.3.3" evidence="5"/>
<keyword evidence="4 5" id="KW-0119">Carbohydrate metabolism</keyword>
<dbReference type="InterPro" id="IPR011013">
    <property type="entry name" value="Gal_mutarotase_sf_dom"/>
</dbReference>
<keyword evidence="7" id="KW-1185">Reference proteome</keyword>
<comment type="pathway">
    <text evidence="1 5">Carbohydrate metabolism; hexose metabolism.</text>
</comment>
<evidence type="ECO:0000256" key="2">
    <source>
        <dbReference type="ARBA" id="ARBA00006206"/>
    </source>
</evidence>
<dbReference type="SUPFAM" id="SSF74650">
    <property type="entry name" value="Galactose mutarotase-like"/>
    <property type="match status" value="1"/>
</dbReference>